<feature type="compositionally biased region" description="Polar residues" evidence="1">
    <location>
        <begin position="51"/>
        <end position="61"/>
    </location>
</feature>
<feature type="compositionally biased region" description="Polar residues" evidence="1">
    <location>
        <begin position="69"/>
        <end position="102"/>
    </location>
</feature>
<organism evidence="2 3">
    <name type="scientific">Zea mays</name>
    <name type="common">Maize</name>
    <dbReference type="NCBI Taxonomy" id="4577"/>
    <lineage>
        <taxon>Eukaryota</taxon>
        <taxon>Viridiplantae</taxon>
        <taxon>Streptophyta</taxon>
        <taxon>Embryophyta</taxon>
        <taxon>Tracheophyta</taxon>
        <taxon>Spermatophyta</taxon>
        <taxon>Magnoliopsida</taxon>
        <taxon>Liliopsida</taxon>
        <taxon>Poales</taxon>
        <taxon>Poaceae</taxon>
        <taxon>PACMAD clade</taxon>
        <taxon>Panicoideae</taxon>
        <taxon>Andropogonodae</taxon>
        <taxon>Andropogoneae</taxon>
        <taxon>Tripsacinae</taxon>
        <taxon>Zea</taxon>
    </lineage>
</organism>
<feature type="region of interest" description="Disordered" evidence="1">
    <location>
        <begin position="168"/>
        <end position="187"/>
    </location>
</feature>
<keyword evidence="3" id="KW-1185">Reference proteome</keyword>
<dbReference type="Gramene" id="Zm00001eb200360_T001">
    <property type="protein sequence ID" value="Zm00001eb200360_P001"/>
    <property type="gene ID" value="Zm00001eb200360"/>
</dbReference>
<feature type="region of interest" description="Disordered" evidence="1">
    <location>
        <begin position="1"/>
        <end position="22"/>
    </location>
</feature>
<name>A0A804P0Q1_MAIZE</name>
<reference evidence="3" key="1">
    <citation type="journal article" date="2009" name="Science">
        <title>The B73 maize genome: complexity, diversity, and dynamics.</title>
        <authorList>
            <person name="Schnable P.S."/>
            <person name="Ware D."/>
            <person name="Fulton R.S."/>
            <person name="Stein J.C."/>
            <person name="Wei F."/>
            <person name="Pasternak S."/>
            <person name="Liang C."/>
            <person name="Zhang J."/>
            <person name="Fulton L."/>
            <person name="Graves T.A."/>
            <person name="Minx P."/>
            <person name="Reily A.D."/>
            <person name="Courtney L."/>
            <person name="Kruchowski S.S."/>
            <person name="Tomlinson C."/>
            <person name="Strong C."/>
            <person name="Delehaunty K."/>
            <person name="Fronick C."/>
            <person name="Courtney B."/>
            <person name="Rock S.M."/>
            <person name="Belter E."/>
            <person name="Du F."/>
            <person name="Kim K."/>
            <person name="Abbott R.M."/>
            <person name="Cotton M."/>
            <person name="Levy A."/>
            <person name="Marchetto P."/>
            <person name="Ochoa K."/>
            <person name="Jackson S.M."/>
            <person name="Gillam B."/>
            <person name="Chen W."/>
            <person name="Yan L."/>
            <person name="Higginbotham J."/>
            <person name="Cardenas M."/>
            <person name="Waligorski J."/>
            <person name="Applebaum E."/>
            <person name="Phelps L."/>
            <person name="Falcone J."/>
            <person name="Kanchi K."/>
            <person name="Thane T."/>
            <person name="Scimone A."/>
            <person name="Thane N."/>
            <person name="Henke J."/>
            <person name="Wang T."/>
            <person name="Ruppert J."/>
            <person name="Shah N."/>
            <person name="Rotter K."/>
            <person name="Hodges J."/>
            <person name="Ingenthron E."/>
            <person name="Cordes M."/>
            <person name="Kohlberg S."/>
            <person name="Sgro J."/>
            <person name="Delgado B."/>
            <person name="Mead K."/>
            <person name="Chinwalla A."/>
            <person name="Leonard S."/>
            <person name="Crouse K."/>
            <person name="Collura K."/>
            <person name="Kudrna D."/>
            <person name="Currie J."/>
            <person name="He R."/>
            <person name="Angelova A."/>
            <person name="Rajasekar S."/>
            <person name="Mueller T."/>
            <person name="Lomeli R."/>
            <person name="Scara G."/>
            <person name="Ko A."/>
            <person name="Delaney K."/>
            <person name="Wissotski M."/>
            <person name="Lopez G."/>
            <person name="Campos D."/>
            <person name="Braidotti M."/>
            <person name="Ashley E."/>
            <person name="Golser W."/>
            <person name="Kim H."/>
            <person name="Lee S."/>
            <person name="Lin J."/>
            <person name="Dujmic Z."/>
            <person name="Kim W."/>
            <person name="Talag J."/>
            <person name="Zuccolo A."/>
            <person name="Fan C."/>
            <person name="Sebastian A."/>
            <person name="Kramer M."/>
            <person name="Spiegel L."/>
            <person name="Nascimento L."/>
            <person name="Zutavern T."/>
            <person name="Miller B."/>
            <person name="Ambroise C."/>
            <person name="Muller S."/>
            <person name="Spooner W."/>
            <person name="Narechania A."/>
            <person name="Ren L."/>
            <person name="Wei S."/>
            <person name="Kumari S."/>
            <person name="Faga B."/>
            <person name="Levy M.J."/>
            <person name="McMahan L."/>
            <person name="Van Buren P."/>
            <person name="Vaughn M.W."/>
            <person name="Ying K."/>
            <person name="Yeh C.-T."/>
            <person name="Emrich S.J."/>
            <person name="Jia Y."/>
            <person name="Kalyanaraman A."/>
            <person name="Hsia A.-P."/>
            <person name="Barbazuk W.B."/>
            <person name="Baucom R.S."/>
            <person name="Brutnell T.P."/>
            <person name="Carpita N.C."/>
            <person name="Chaparro C."/>
            <person name="Chia J.-M."/>
            <person name="Deragon J.-M."/>
            <person name="Estill J.C."/>
            <person name="Fu Y."/>
            <person name="Jeddeloh J.A."/>
            <person name="Han Y."/>
            <person name="Lee H."/>
            <person name="Li P."/>
            <person name="Lisch D.R."/>
            <person name="Liu S."/>
            <person name="Liu Z."/>
            <person name="Nagel D.H."/>
            <person name="McCann M.C."/>
            <person name="SanMiguel P."/>
            <person name="Myers A.M."/>
            <person name="Nettleton D."/>
            <person name="Nguyen J."/>
            <person name="Penning B.W."/>
            <person name="Ponnala L."/>
            <person name="Schneider K.L."/>
            <person name="Schwartz D.C."/>
            <person name="Sharma A."/>
            <person name="Soderlund C."/>
            <person name="Springer N.M."/>
            <person name="Sun Q."/>
            <person name="Wang H."/>
            <person name="Waterman M."/>
            <person name="Westerman R."/>
            <person name="Wolfgruber T.K."/>
            <person name="Yang L."/>
            <person name="Yu Y."/>
            <person name="Zhang L."/>
            <person name="Zhou S."/>
            <person name="Zhu Q."/>
            <person name="Bennetzen J.L."/>
            <person name="Dawe R.K."/>
            <person name="Jiang J."/>
            <person name="Jiang N."/>
            <person name="Presting G.G."/>
            <person name="Wessler S.R."/>
            <person name="Aluru S."/>
            <person name="Martienssen R.A."/>
            <person name="Clifton S.W."/>
            <person name="McCombie W.R."/>
            <person name="Wing R.A."/>
            <person name="Wilson R.K."/>
        </authorList>
    </citation>
    <scope>NUCLEOTIDE SEQUENCE [LARGE SCALE GENOMIC DNA]</scope>
    <source>
        <strain evidence="3">cv. B73</strain>
    </source>
</reference>
<reference evidence="2" key="3">
    <citation type="submission" date="2021-05" db="UniProtKB">
        <authorList>
            <consortium name="EnsemblPlants"/>
        </authorList>
    </citation>
    <scope>IDENTIFICATION</scope>
    <source>
        <strain evidence="2">cv. B73</strain>
    </source>
</reference>
<dbReference type="EnsemblPlants" id="Zm00001eb200360_T001">
    <property type="protein sequence ID" value="Zm00001eb200360_P001"/>
    <property type="gene ID" value="Zm00001eb200360"/>
</dbReference>
<protein>
    <submittedName>
        <fullName evidence="2">Uncharacterized protein</fullName>
    </submittedName>
</protein>
<reference evidence="2" key="2">
    <citation type="submission" date="2019-07" db="EMBL/GenBank/DDBJ databases">
        <authorList>
            <person name="Seetharam A."/>
            <person name="Woodhouse M."/>
            <person name="Cannon E."/>
        </authorList>
    </citation>
    <scope>NUCLEOTIDE SEQUENCE [LARGE SCALE GENOMIC DNA]</scope>
    <source>
        <strain evidence="2">cv. B73</strain>
    </source>
</reference>
<dbReference type="InParanoid" id="A0A804P0Q1"/>
<accession>A0A804P0Q1</accession>
<dbReference type="AlphaFoldDB" id="A0A804P0Q1"/>
<dbReference type="Proteomes" id="UP000007305">
    <property type="component" value="Chromosome 4"/>
</dbReference>
<evidence type="ECO:0000313" key="2">
    <source>
        <dbReference type="EnsemblPlants" id="Zm00001eb200360_P001"/>
    </source>
</evidence>
<proteinExistence type="predicted"/>
<evidence type="ECO:0000256" key="1">
    <source>
        <dbReference type="SAM" id="MobiDB-lite"/>
    </source>
</evidence>
<sequence length="419" mass="45940">MKLNELESLSPSSYGGGGGRRDERTTSWRALSFCMAALNSSKLTLPSPLASISSNTSSSFPGSVMSPGRHSSGSACMRHQTPSQHNNSCTCDRPSSSPSRGGNISYMKEKDGRGFLLAASTPARPCLCTRSGRRRTSATPFVIQYVITKEDSIRTSRERDGRKALRFHGTWKQSRSASSPRELRRLDSPHRISLMSTVPSRLLSNRSNTRGASGTSASSLIALSTCSNSASVAFSPSAHLQPPAAVVIHDHPMLSCISLLRGNIYTSISYSHPCKVSPQVVELLGAQVMPSQQVPQPLRPQRHLAAEHAGDRRRPQLPSGVEPLQLRHDLRVHEVLLRAVPYHPRMPQQLVQMTQKTTKSTDSVSAAVCDIDWPVYGNVGGRRDIRHLLLASCKAQQREDWRSVLWLMKRLSSMYGPGN</sequence>
<evidence type="ECO:0000313" key="3">
    <source>
        <dbReference type="Proteomes" id="UP000007305"/>
    </source>
</evidence>
<feature type="region of interest" description="Disordered" evidence="1">
    <location>
        <begin position="51"/>
        <end position="107"/>
    </location>
</feature>